<evidence type="ECO:0000313" key="1">
    <source>
        <dbReference type="EMBL" id="ORZ38762.1"/>
    </source>
</evidence>
<dbReference type="InterPro" id="IPR016024">
    <property type="entry name" value="ARM-type_fold"/>
</dbReference>
<reference evidence="1 2" key="1">
    <citation type="submission" date="2016-07" db="EMBL/GenBank/DDBJ databases">
        <title>Pervasive Adenine N6-methylation of Active Genes in Fungi.</title>
        <authorList>
            <consortium name="DOE Joint Genome Institute"/>
            <person name="Mondo S.J."/>
            <person name="Dannebaum R.O."/>
            <person name="Kuo R.C."/>
            <person name="Labutti K."/>
            <person name="Haridas S."/>
            <person name="Kuo A."/>
            <person name="Salamov A."/>
            <person name="Ahrendt S.R."/>
            <person name="Lipzen A."/>
            <person name="Sullivan W."/>
            <person name="Andreopoulos W.B."/>
            <person name="Clum A."/>
            <person name="Lindquist E."/>
            <person name="Daum C."/>
            <person name="Ramamoorthy G.K."/>
            <person name="Gryganskyi A."/>
            <person name="Culley D."/>
            <person name="Magnuson J.K."/>
            <person name="James T.Y."/>
            <person name="O'Malley M.A."/>
            <person name="Stajich J.E."/>
            <person name="Spatafora J.W."/>
            <person name="Visel A."/>
            <person name="Grigoriev I.V."/>
        </authorList>
    </citation>
    <scope>NUCLEOTIDE SEQUENCE [LARGE SCALE GENOMIC DNA]</scope>
    <source>
        <strain evidence="1 2">PL171</strain>
    </source>
</reference>
<gene>
    <name evidence="1" type="ORF">BCR44DRAFT_1281444</name>
</gene>
<dbReference type="InterPro" id="IPR011989">
    <property type="entry name" value="ARM-like"/>
</dbReference>
<organism evidence="1 2">
    <name type="scientific">Catenaria anguillulae PL171</name>
    <dbReference type="NCBI Taxonomy" id="765915"/>
    <lineage>
        <taxon>Eukaryota</taxon>
        <taxon>Fungi</taxon>
        <taxon>Fungi incertae sedis</taxon>
        <taxon>Blastocladiomycota</taxon>
        <taxon>Blastocladiomycetes</taxon>
        <taxon>Blastocladiales</taxon>
        <taxon>Catenariaceae</taxon>
        <taxon>Catenaria</taxon>
    </lineage>
</organism>
<dbReference type="EMBL" id="MCFL01000007">
    <property type="protein sequence ID" value="ORZ38762.1"/>
    <property type="molecule type" value="Genomic_DNA"/>
</dbReference>
<dbReference type="InterPro" id="IPR040144">
    <property type="entry name" value="RAP1GDS1"/>
</dbReference>
<name>A0A1Y2I024_9FUNG</name>
<protein>
    <recommendedName>
        <fullName evidence="3">Armadillo-type protein</fullName>
    </recommendedName>
</protein>
<evidence type="ECO:0008006" key="3">
    <source>
        <dbReference type="Google" id="ProtNLM"/>
    </source>
</evidence>
<proteinExistence type="predicted"/>
<dbReference type="Gene3D" id="1.25.10.10">
    <property type="entry name" value="Leucine-rich Repeat Variant"/>
    <property type="match status" value="1"/>
</dbReference>
<dbReference type="PANTHER" id="PTHR10957">
    <property type="entry name" value="RAP1 GTPASE-GDP DISSOCIATION STIMULATOR 1"/>
    <property type="match status" value="1"/>
</dbReference>
<dbReference type="SUPFAM" id="SSF48371">
    <property type="entry name" value="ARM repeat"/>
    <property type="match status" value="1"/>
</dbReference>
<sequence>MEDLVNDSINNDEDHSLAVDSALRIVINVTHDNDIVEQLIQDKATLKKLCGWLTHSDDVLDGKGADLVVCAALCLGNLSRSELGLLGQRLPVHPAAHAYSHVCHNAKIHLATLSALRHFSMPAENKVVLGQLGITEVVMPYMLSPVADVALTAVVIHRLLSGDARSMRTMTMTTSATRPKSSLQVALDAYAKHADQVAIKCEIGRLVGALIKSAVTHNAPTALPKSRRRPLIPLWNLLTLPYVAVYNEAVLALALVLTKGENARISRFPRRLQRMQKSSLEVIRRSSFARMQRSCFWLCNRCIQSTRASLVRLGPLDSKRSSRVMLRTSPEVVENLRKLLSEVL</sequence>
<dbReference type="Proteomes" id="UP000193411">
    <property type="component" value="Unassembled WGS sequence"/>
</dbReference>
<keyword evidence="2" id="KW-1185">Reference proteome</keyword>
<dbReference type="AlphaFoldDB" id="A0A1Y2I024"/>
<dbReference type="OrthoDB" id="26149at2759"/>
<evidence type="ECO:0000313" key="2">
    <source>
        <dbReference type="Proteomes" id="UP000193411"/>
    </source>
</evidence>
<comment type="caution">
    <text evidence="1">The sequence shown here is derived from an EMBL/GenBank/DDBJ whole genome shotgun (WGS) entry which is preliminary data.</text>
</comment>
<dbReference type="GO" id="GO:0005085">
    <property type="term" value="F:guanyl-nucleotide exchange factor activity"/>
    <property type="evidence" value="ECO:0007669"/>
    <property type="project" value="InterPro"/>
</dbReference>
<accession>A0A1Y2I024</accession>